<gene>
    <name evidence="6" type="ORF">Poly24_21500</name>
</gene>
<dbReference type="Proteomes" id="UP000315082">
    <property type="component" value="Chromosome"/>
</dbReference>
<evidence type="ECO:0000256" key="4">
    <source>
        <dbReference type="PROSITE-ProRule" id="PRU00433"/>
    </source>
</evidence>
<proteinExistence type="predicted"/>
<accession>A0A518JSB2</accession>
<keyword evidence="1 4" id="KW-0349">Heme</keyword>
<evidence type="ECO:0000313" key="6">
    <source>
        <dbReference type="EMBL" id="QDV68441.1"/>
    </source>
</evidence>
<name>A0A518JSB2_9BACT</name>
<evidence type="ECO:0000256" key="3">
    <source>
        <dbReference type="ARBA" id="ARBA00023004"/>
    </source>
</evidence>
<evidence type="ECO:0000259" key="5">
    <source>
        <dbReference type="PROSITE" id="PS51007"/>
    </source>
</evidence>
<reference evidence="6 7" key="1">
    <citation type="submission" date="2019-02" db="EMBL/GenBank/DDBJ databases">
        <title>Deep-cultivation of Planctomycetes and their phenomic and genomic characterization uncovers novel biology.</title>
        <authorList>
            <person name="Wiegand S."/>
            <person name="Jogler M."/>
            <person name="Boedeker C."/>
            <person name="Pinto D."/>
            <person name="Vollmers J."/>
            <person name="Rivas-Marin E."/>
            <person name="Kohn T."/>
            <person name="Peeters S.H."/>
            <person name="Heuer A."/>
            <person name="Rast P."/>
            <person name="Oberbeckmann S."/>
            <person name="Bunk B."/>
            <person name="Jeske O."/>
            <person name="Meyerdierks A."/>
            <person name="Storesund J.E."/>
            <person name="Kallscheuer N."/>
            <person name="Luecker S."/>
            <person name="Lage O.M."/>
            <person name="Pohl T."/>
            <person name="Merkel B.J."/>
            <person name="Hornburger P."/>
            <person name="Mueller R.-W."/>
            <person name="Bruemmer F."/>
            <person name="Labrenz M."/>
            <person name="Spormann A.M."/>
            <person name="Op den Camp H."/>
            <person name="Overmann J."/>
            <person name="Amann R."/>
            <person name="Jetten M.S.M."/>
            <person name="Mascher T."/>
            <person name="Medema M.H."/>
            <person name="Devos D.P."/>
            <person name="Kaster A.-K."/>
            <person name="Ovreas L."/>
            <person name="Rohde M."/>
            <person name="Galperin M.Y."/>
            <person name="Jogler C."/>
        </authorList>
    </citation>
    <scope>NUCLEOTIDE SEQUENCE [LARGE SCALE GENOMIC DNA]</scope>
    <source>
        <strain evidence="6 7">Poly24</strain>
    </source>
</reference>
<keyword evidence="3 4" id="KW-0408">Iron</keyword>
<dbReference type="InterPro" id="IPR036909">
    <property type="entry name" value="Cyt_c-like_dom_sf"/>
</dbReference>
<dbReference type="EMBL" id="CP036348">
    <property type="protein sequence ID" value="QDV68441.1"/>
    <property type="molecule type" value="Genomic_DNA"/>
</dbReference>
<dbReference type="Pfam" id="PF13442">
    <property type="entry name" value="Cytochrome_CBB3"/>
    <property type="match status" value="1"/>
</dbReference>
<keyword evidence="7" id="KW-1185">Reference proteome</keyword>
<protein>
    <submittedName>
        <fullName evidence="6">Cytochrome c</fullName>
    </submittedName>
</protein>
<dbReference type="SUPFAM" id="SSF46626">
    <property type="entry name" value="Cytochrome c"/>
    <property type="match status" value="2"/>
</dbReference>
<dbReference type="GO" id="GO:0046872">
    <property type="term" value="F:metal ion binding"/>
    <property type="evidence" value="ECO:0007669"/>
    <property type="project" value="UniProtKB-KW"/>
</dbReference>
<dbReference type="AlphaFoldDB" id="A0A518JSB2"/>
<dbReference type="PROSITE" id="PS51007">
    <property type="entry name" value="CYTC"/>
    <property type="match status" value="1"/>
</dbReference>
<sequence length="284" mass="30778">MRCLGWMVVVLVGVSILERIEADDSNASQKEQRAPQTLVPQRLPAGELGRVIELGRDIVRNTSTHPLSKPYVGNALNCTSCHLEDGQHPRAATFRGIATAYPAWSPREQRVVTLQDRALNCFMRSQNGTRPPVGSEVAVAVTAYITWLSTDLPIRQNPDKPLGPWHVPGLDGTDVQPSVSRGAALYAENCAACHADNGLGTDDGPPVWGDKSYNDGAGLSRVPKLASWLKVAMPPDDTHLSTAEAFDIAAFINSHDRPHFKLSEHLPAATMRGEYNGVSDEGNE</sequence>
<evidence type="ECO:0000313" key="7">
    <source>
        <dbReference type="Proteomes" id="UP000315082"/>
    </source>
</evidence>
<keyword evidence="2 4" id="KW-0479">Metal-binding</keyword>
<dbReference type="GO" id="GO:0009055">
    <property type="term" value="F:electron transfer activity"/>
    <property type="evidence" value="ECO:0007669"/>
    <property type="project" value="InterPro"/>
</dbReference>
<dbReference type="PANTHER" id="PTHR35008:SF4">
    <property type="entry name" value="BLL4482 PROTEIN"/>
    <property type="match status" value="1"/>
</dbReference>
<dbReference type="Pfam" id="PF21342">
    <property type="entry name" value="SoxA-TsdA_cyt-c"/>
    <property type="match status" value="1"/>
</dbReference>
<dbReference type="InterPro" id="IPR051459">
    <property type="entry name" value="Cytochrome_c-type_DH"/>
</dbReference>
<dbReference type="KEGG" id="rcf:Poly24_21500"/>
<dbReference type="InterPro" id="IPR009056">
    <property type="entry name" value="Cyt_c-like_dom"/>
</dbReference>
<feature type="domain" description="Cytochrome c" evidence="5">
    <location>
        <begin position="177"/>
        <end position="256"/>
    </location>
</feature>
<organism evidence="6 7">
    <name type="scientific">Rosistilla carotiformis</name>
    <dbReference type="NCBI Taxonomy" id="2528017"/>
    <lineage>
        <taxon>Bacteria</taxon>
        <taxon>Pseudomonadati</taxon>
        <taxon>Planctomycetota</taxon>
        <taxon>Planctomycetia</taxon>
        <taxon>Pirellulales</taxon>
        <taxon>Pirellulaceae</taxon>
        <taxon>Rosistilla</taxon>
    </lineage>
</organism>
<evidence type="ECO:0000256" key="1">
    <source>
        <dbReference type="ARBA" id="ARBA00022617"/>
    </source>
</evidence>
<dbReference type="PANTHER" id="PTHR35008">
    <property type="entry name" value="BLL4482 PROTEIN-RELATED"/>
    <property type="match status" value="1"/>
</dbReference>
<dbReference type="Gene3D" id="1.10.760.10">
    <property type="entry name" value="Cytochrome c-like domain"/>
    <property type="match status" value="2"/>
</dbReference>
<evidence type="ECO:0000256" key="2">
    <source>
        <dbReference type="ARBA" id="ARBA00022723"/>
    </source>
</evidence>
<dbReference type="GO" id="GO:0020037">
    <property type="term" value="F:heme binding"/>
    <property type="evidence" value="ECO:0007669"/>
    <property type="project" value="InterPro"/>
</dbReference>